<protein>
    <submittedName>
        <fullName evidence="2">Uncharacterized protein</fullName>
    </submittedName>
</protein>
<reference evidence="3" key="1">
    <citation type="journal article" date="2015" name="Nat. Genet.">
        <title>The genome and transcriptome of the zoonotic hookworm Ancylostoma ceylanicum identify infection-specific gene families.</title>
        <authorList>
            <person name="Schwarz E.M."/>
            <person name="Hu Y."/>
            <person name="Antoshechkin I."/>
            <person name="Miller M.M."/>
            <person name="Sternberg P.W."/>
            <person name="Aroian R.V."/>
        </authorList>
    </citation>
    <scope>NUCLEOTIDE SEQUENCE</scope>
    <source>
        <strain evidence="3">HY135</strain>
    </source>
</reference>
<comment type="caution">
    <text evidence="2">The sequence shown here is derived from an EMBL/GenBank/DDBJ whole genome shotgun (WGS) entry which is preliminary data.</text>
</comment>
<proteinExistence type="predicted"/>
<gene>
    <name evidence="2" type="primary">Acey_s0021.g436</name>
    <name evidence="2" type="ORF">Y032_0021g436</name>
</gene>
<name>A0A016V028_9BILA</name>
<organism evidence="2 3">
    <name type="scientific">Ancylostoma ceylanicum</name>
    <dbReference type="NCBI Taxonomy" id="53326"/>
    <lineage>
        <taxon>Eukaryota</taxon>
        <taxon>Metazoa</taxon>
        <taxon>Ecdysozoa</taxon>
        <taxon>Nematoda</taxon>
        <taxon>Chromadorea</taxon>
        <taxon>Rhabditida</taxon>
        <taxon>Rhabditina</taxon>
        <taxon>Rhabditomorpha</taxon>
        <taxon>Strongyloidea</taxon>
        <taxon>Ancylostomatidae</taxon>
        <taxon>Ancylostomatinae</taxon>
        <taxon>Ancylostoma</taxon>
    </lineage>
</organism>
<feature type="region of interest" description="Disordered" evidence="1">
    <location>
        <begin position="52"/>
        <end position="73"/>
    </location>
</feature>
<evidence type="ECO:0000313" key="2">
    <source>
        <dbReference type="EMBL" id="EYC20805.1"/>
    </source>
</evidence>
<dbReference type="AlphaFoldDB" id="A0A016V028"/>
<dbReference type="EMBL" id="JARK01001357">
    <property type="protein sequence ID" value="EYC20805.1"/>
    <property type="molecule type" value="Genomic_DNA"/>
</dbReference>
<dbReference type="Proteomes" id="UP000024635">
    <property type="component" value="Unassembled WGS sequence"/>
</dbReference>
<accession>A0A016V028</accession>
<evidence type="ECO:0000313" key="3">
    <source>
        <dbReference type="Proteomes" id="UP000024635"/>
    </source>
</evidence>
<keyword evidence="3" id="KW-1185">Reference proteome</keyword>
<evidence type="ECO:0000256" key="1">
    <source>
        <dbReference type="SAM" id="MobiDB-lite"/>
    </source>
</evidence>
<sequence>MNSDLFRELTVVEELEREAKYLDRCKDNFVYKRPVGISVFFREPLATARAENKKKLEAAREAEKRESSKASEQ</sequence>